<dbReference type="CDD" id="cd03801">
    <property type="entry name" value="GT4_PimA-like"/>
    <property type="match status" value="1"/>
</dbReference>
<dbReference type="AlphaFoldDB" id="A0A2I2KX26"/>
<dbReference type="Gene3D" id="3.40.50.2000">
    <property type="entry name" value="Glycogen Phosphorylase B"/>
    <property type="match status" value="2"/>
</dbReference>
<organism evidence="5 6">
    <name type="scientific">Frankia canadensis</name>
    <dbReference type="NCBI Taxonomy" id="1836972"/>
    <lineage>
        <taxon>Bacteria</taxon>
        <taxon>Bacillati</taxon>
        <taxon>Actinomycetota</taxon>
        <taxon>Actinomycetes</taxon>
        <taxon>Frankiales</taxon>
        <taxon>Frankiaceae</taxon>
        <taxon>Frankia</taxon>
    </lineage>
</organism>
<feature type="region of interest" description="Disordered" evidence="3">
    <location>
        <begin position="433"/>
        <end position="493"/>
    </location>
</feature>
<dbReference type="GO" id="GO:1901137">
    <property type="term" value="P:carbohydrate derivative biosynthetic process"/>
    <property type="evidence" value="ECO:0007669"/>
    <property type="project" value="UniProtKB-ARBA"/>
</dbReference>
<accession>A0A2I2KX26</accession>
<feature type="domain" description="Glycosyltransferase subfamily 4-like N-terminal" evidence="4">
    <location>
        <begin position="27"/>
        <end position="208"/>
    </location>
</feature>
<dbReference type="Pfam" id="PF13692">
    <property type="entry name" value="Glyco_trans_1_4"/>
    <property type="match status" value="1"/>
</dbReference>
<sequence length="493" mass="52442">MVDSMRSLHALCIVFLCEQFPPVVWDGAGSYTATLAIALAKLGHEVHVVCAQGHKVVDSVQDGVHVHRRPLLRVPVSRGLGPVGTRLRGPLYPRDSISLRASLPLSYTFWMRRLNLRPDVIETQDGETRGLIQAVSHSRPLAIHLHCPTMLTVRLAGAPIGPKGRLADRLDRMSADLADVVTSPSQLLVDTLRERGWLDGRAVEVIPNPFDAVPWLTVPDVSGTTPTVAAIGRLEAYKGVDVLLDASARLRAAGVEHRLVLAGRPAGLINGMAAGTWLDRRVRELGLDVEFTGHLSGDQIREVYRRARVVAVPSRFESFSIAAAEAMAAGRPVVTTTRTGVAPFVERWGAGAAVPPGDPEALAAALAPYLLDPARAAVVGAQGRTGVREIDPMTIARRKEDAYRRAIVQFEQVGVRRRGRWRGVQPLALPAAASPGNVAGPDGATAADPQAPVSPRSGPAAIVVPTTTPNLLAASEAASPAGPAPRGEQRRTG</sequence>
<dbReference type="EMBL" id="FZMO01000357">
    <property type="protein sequence ID" value="SNQ50210.1"/>
    <property type="molecule type" value="Genomic_DNA"/>
</dbReference>
<dbReference type="SUPFAM" id="SSF53756">
    <property type="entry name" value="UDP-Glycosyltransferase/glycogen phosphorylase"/>
    <property type="match status" value="1"/>
</dbReference>
<dbReference type="OrthoDB" id="9802525at2"/>
<proteinExistence type="predicted"/>
<feature type="compositionally biased region" description="Low complexity" evidence="3">
    <location>
        <begin position="473"/>
        <end position="486"/>
    </location>
</feature>
<evidence type="ECO:0000256" key="3">
    <source>
        <dbReference type="SAM" id="MobiDB-lite"/>
    </source>
</evidence>
<dbReference type="InterPro" id="IPR050194">
    <property type="entry name" value="Glycosyltransferase_grp1"/>
</dbReference>
<dbReference type="InterPro" id="IPR028098">
    <property type="entry name" value="Glyco_trans_4-like_N"/>
</dbReference>
<dbReference type="PANTHER" id="PTHR45947:SF3">
    <property type="entry name" value="SULFOQUINOVOSYL TRANSFERASE SQD2"/>
    <property type="match status" value="1"/>
</dbReference>
<dbReference type="Pfam" id="PF13579">
    <property type="entry name" value="Glyco_trans_4_4"/>
    <property type="match status" value="1"/>
</dbReference>
<dbReference type="GO" id="GO:0016757">
    <property type="term" value="F:glycosyltransferase activity"/>
    <property type="evidence" value="ECO:0007669"/>
    <property type="project" value="UniProtKB-KW"/>
</dbReference>
<keyword evidence="1" id="KW-0328">Glycosyltransferase</keyword>
<reference evidence="5 6" key="1">
    <citation type="submission" date="2017-06" db="EMBL/GenBank/DDBJ databases">
        <authorList>
            <person name="Kim H.J."/>
            <person name="Triplett B.A."/>
        </authorList>
    </citation>
    <scope>NUCLEOTIDE SEQUENCE [LARGE SCALE GENOMIC DNA]</scope>
    <source>
        <strain evidence="5">FRACA_ARgP5</strain>
    </source>
</reference>
<dbReference type="Proteomes" id="UP000234331">
    <property type="component" value="Unassembled WGS sequence"/>
</dbReference>
<keyword evidence="6" id="KW-1185">Reference proteome</keyword>
<evidence type="ECO:0000313" key="6">
    <source>
        <dbReference type="Proteomes" id="UP000234331"/>
    </source>
</evidence>
<protein>
    <submittedName>
        <fullName evidence="5">Glycosyltransferase</fullName>
    </submittedName>
</protein>
<gene>
    <name evidence="5" type="ORF">FRACA_420011</name>
</gene>
<keyword evidence="2 5" id="KW-0808">Transferase</keyword>
<name>A0A2I2KX26_9ACTN</name>
<evidence type="ECO:0000313" key="5">
    <source>
        <dbReference type="EMBL" id="SNQ50210.1"/>
    </source>
</evidence>
<evidence type="ECO:0000259" key="4">
    <source>
        <dbReference type="Pfam" id="PF13579"/>
    </source>
</evidence>
<evidence type="ECO:0000256" key="2">
    <source>
        <dbReference type="ARBA" id="ARBA00022679"/>
    </source>
</evidence>
<dbReference type="PANTHER" id="PTHR45947">
    <property type="entry name" value="SULFOQUINOVOSYL TRANSFERASE SQD2"/>
    <property type="match status" value="1"/>
</dbReference>
<evidence type="ECO:0000256" key="1">
    <source>
        <dbReference type="ARBA" id="ARBA00022676"/>
    </source>
</evidence>